<dbReference type="EMBL" id="DNAN01000120">
    <property type="protein sequence ID" value="HAW74787.1"/>
    <property type="molecule type" value="Genomic_DNA"/>
</dbReference>
<dbReference type="InterPro" id="IPR035437">
    <property type="entry name" value="SNase_OB-fold_sf"/>
</dbReference>
<proteinExistence type="predicted"/>
<dbReference type="Gene3D" id="2.40.50.90">
    <property type="match status" value="1"/>
</dbReference>
<dbReference type="Proteomes" id="UP000263517">
    <property type="component" value="Unassembled WGS sequence"/>
</dbReference>
<dbReference type="SUPFAM" id="SSF50199">
    <property type="entry name" value="Staphylococcal nuclease"/>
    <property type="match status" value="1"/>
</dbReference>
<evidence type="ECO:0000259" key="1">
    <source>
        <dbReference type="PROSITE" id="PS50830"/>
    </source>
</evidence>
<dbReference type="InterPro" id="IPR016071">
    <property type="entry name" value="Staphylococal_nuclease_OB-fold"/>
</dbReference>
<gene>
    <name evidence="2" type="ORF">DCW74_03520</name>
</gene>
<dbReference type="AlphaFoldDB" id="A0A350P0H0"/>
<sequence length="118" mass="12959">MKAFVYKAKIVRVVDGDTVDCDLDLGFSTILKKKRIRLSGINAPESRTRNLEEKKLGLAAKARLGVLCGDEVILDSEGVGKFGRILGVLYTLDGENINEKLVAEGHARHYDGGKRTGW</sequence>
<name>A0A350P0H0_9ALTE</name>
<protein>
    <recommendedName>
        <fullName evidence="1">TNase-like domain-containing protein</fullName>
    </recommendedName>
</protein>
<dbReference type="Pfam" id="PF00565">
    <property type="entry name" value="SNase"/>
    <property type="match status" value="1"/>
</dbReference>
<evidence type="ECO:0000313" key="2">
    <source>
        <dbReference type="EMBL" id="HAW74787.1"/>
    </source>
</evidence>
<dbReference type="PROSITE" id="PS50830">
    <property type="entry name" value="TNASE_3"/>
    <property type="match status" value="1"/>
</dbReference>
<comment type="caution">
    <text evidence="2">The sequence shown here is derived from an EMBL/GenBank/DDBJ whole genome shotgun (WGS) entry which is preliminary data.</text>
</comment>
<organism evidence="2 3">
    <name type="scientific">Alteromonas australica</name>
    <dbReference type="NCBI Taxonomy" id="589873"/>
    <lineage>
        <taxon>Bacteria</taxon>
        <taxon>Pseudomonadati</taxon>
        <taxon>Pseudomonadota</taxon>
        <taxon>Gammaproteobacteria</taxon>
        <taxon>Alteromonadales</taxon>
        <taxon>Alteromonadaceae</taxon>
        <taxon>Alteromonas/Salinimonas group</taxon>
        <taxon>Alteromonas</taxon>
    </lineage>
</organism>
<dbReference type="SMART" id="SM00318">
    <property type="entry name" value="SNc"/>
    <property type="match status" value="1"/>
</dbReference>
<accession>A0A350P0H0</accession>
<evidence type="ECO:0000313" key="3">
    <source>
        <dbReference type="Proteomes" id="UP000263517"/>
    </source>
</evidence>
<feature type="domain" description="TNase-like" evidence="1">
    <location>
        <begin position="4"/>
        <end position="118"/>
    </location>
</feature>
<reference evidence="2 3" key="1">
    <citation type="journal article" date="2018" name="Nat. Biotechnol.">
        <title>A standardized bacterial taxonomy based on genome phylogeny substantially revises the tree of life.</title>
        <authorList>
            <person name="Parks D.H."/>
            <person name="Chuvochina M."/>
            <person name="Waite D.W."/>
            <person name="Rinke C."/>
            <person name="Skarshewski A."/>
            <person name="Chaumeil P.A."/>
            <person name="Hugenholtz P."/>
        </authorList>
    </citation>
    <scope>NUCLEOTIDE SEQUENCE [LARGE SCALE GENOMIC DNA]</scope>
    <source>
        <strain evidence="2">UBA11978</strain>
    </source>
</reference>